<dbReference type="EMBL" id="CP111016">
    <property type="protein sequence ID" value="WAR05508.1"/>
    <property type="molecule type" value="Genomic_DNA"/>
</dbReference>
<sequence>AIKSTYENIKTCVKIDNKKSCHFKCTCGVKQGDQISPVLFSLYLNDLETYILYIQKTLNDVGLSNVWFQQASINLKSLDKLVKHILTDQFKQSWHANINNTNKSKNFNLFKEDTEQAPYLKILYRNDALTLF</sequence>
<evidence type="ECO:0000313" key="2">
    <source>
        <dbReference type="Proteomes" id="UP001164746"/>
    </source>
</evidence>
<keyword evidence="2" id="KW-1185">Reference proteome</keyword>
<feature type="non-terminal residue" evidence="1">
    <location>
        <position position="132"/>
    </location>
</feature>
<accession>A0ABY7E639</accession>
<evidence type="ECO:0000313" key="1">
    <source>
        <dbReference type="EMBL" id="WAR05508.1"/>
    </source>
</evidence>
<dbReference type="Proteomes" id="UP001164746">
    <property type="component" value="Chromosome 5"/>
</dbReference>
<evidence type="ECO:0008006" key="3">
    <source>
        <dbReference type="Google" id="ProtNLM"/>
    </source>
</evidence>
<organism evidence="1 2">
    <name type="scientific">Mya arenaria</name>
    <name type="common">Soft-shell clam</name>
    <dbReference type="NCBI Taxonomy" id="6604"/>
    <lineage>
        <taxon>Eukaryota</taxon>
        <taxon>Metazoa</taxon>
        <taxon>Spiralia</taxon>
        <taxon>Lophotrochozoa</taxon>
        <taxon>Mollusca</taxon>
        <taxon>Bivalvia</taxon>
        <taxon>Autobranchia</taxon>
        <taxon>Heteroconchia</taxon>
        <taxon>Euheterodonta</taxon>
        <taxon>Imparidentia</taxon>
        <taxon>Neoheterodontei</taxon>
        <taxon>Myida</taxon>
        <taxon>Myoidea</taxon>
        <taxon>Myidae</taxon>
        <taxon>Mya</taxon>
    </lineage>
</organism>
<name>A0ABY7E639_MYAAR</name>
<protein>
    <recommendedName>
        <fullName evidence="3">Reverse transcriptase</fullName>
    </recommendedName>
</protein>
<feature type="non-terminal residue" evidence="1">
    <location>
        <position position="1"/>
    </location>
</feature>
<reference evidence="1" key="1">
    <citation type="submission" date="2022-11" db="EMBL/GenBank/DDBJ databases">
        <title>Centuries of genome instability and evolution in soft-shell clam transmissible cancer (bioRxiv).</title>
        <authorList>
            <person name="Hart S.F.M."/>
            <person name="Yonemitsu M.A."/>
            <person name="Giersch R.M."/>
            <person name="Beal B.F."/>
            <person name="Arriagada G."/>
            <person name="Davis B.W."/>
            <person name="Ostrander E.A."/>
            <person name="Goff S.P."/>
            <person name="Metzger M.J."/>
        </authorList>
    </citation>
    <scope>NUCLEOTIDE SEQUENCE</scope>
    <source>
        <strain evidence="1">MELC-2E11</strain>
        <tissue evidence="1">Siphon/mantle</tissue>
    </source>
</reference>
<proteinExistence type="predicted"/>
<gene>
    <name evidence="1" type="ORF">MAR_020877</name>
</gene>